<organism evidence="1 2">
    <name type="scientific">Paenibacillus filicis</name>
    <dbReference type="NCBI Taxonomy" id="669464"/>
    <lineage>
        <taxon>Bacteria</taxon>
        <taxon>Bacillati</taxon>
        <taxon>Bacillota</taxon>
        <taxon>Bacilli</taxon>
        <taxon>Bacillales</taxon>
        <taxon>Paenibacillaceae</taxon>
        <taxon>Paenibacillus</taxon>
    </lineage>
</organism>
<accession>A0ABU9DWD7</accession>
<evidence type="ECO:0000313" key="1">
    <source>
        <dbReference type="EMBL" id="MEK8132088.1"/>
    </source>
</evidence>
<dbReference type="EMBL" id="JBBPCC010000026">
    <property type="protein sequence ID" value="MEK8132088.1"/>
    <property type="molecule type" value="Genomic_DNA"/>
</dbReference>
<sequence length="71" mass="7725">MMIFSIDFIIHEYAKFNFIARTTGKEDVAMPDSDGHRSFSGDYGQMAVNPALGFSPQASGPYLVSSGTSTR</sequence>
<reference evidence="1 2" key="1">
    <citation type="submission" date="2024-04" db="EMBL/GenBank/DDBJ databases">
        <title>draft genome sequnece of Paenibacillus filicis.</title>
        <authorList>
            <person name="Kim D.-U."/>
        </authorList>
    </citation>
    <scope>NUCLEOTIDE SEQUENCE [LARGE SCALE GENOMIC DNA]</scope>
    <source>
        <strain evidence="1 2">KACC14197</strain>
    </source>
</reference>
<proteinExistence type="predicted"/>
<dbReference type="Proteomes" id="UP001469365">
    <property type="component" value="Unassembled WGS sequence"/>
</dbReference>
<keyword evidence="2" id="KW-1185">Reference proteome</keyword>
<comment type="caution">
    <text evidence="1">The sequence shown here is derived from an EMBL/GenBank/DDBJ whole genome shotgun (WGS) entry which is preliminary data.</text>
</comment>
<evidence type="ECO:0000313" key="2">
    <source>
        <dbReference type="Proteomes" id="UP001469365"/>
    </source>
</evidence>
<gene>
    <name evidence="1" type="ORF">WMW72_29745</name>
</gene>
<name>A0ABU9DWD7_9BACL</name>
<dbReference type="RefSeq" id="WP_341419210.1">
    <property type="nucleotide sequence ID" value="NZ_JBBPCC010000026.1"/>
</dbReference>
<protein>
    <submittedName>
        <fullName evidence="1">Uncharacterized protein</fullName>
    </submittedName>
</protein>